<reference evidence="1 2" key="2">
    <citation type="submission" date="2007-11" db="EMBL/GenBank/DDBJ databases">
        <authorList>
            <person name="Fulton L."/>
            <person name="Clifton S."/>
            <person name="Fulton B."/>
            <person name="Xu J."/>
            <person name="Minx P."/>
            <person name="Pepin K.H."/>
            <person name="Johnson M."/>
            <person name="Thiruvilangam P."/>
            <person name="Bhonagiri V."/>
            <person name="Nash W.E."/>
            <person name="Mardis E.R."/>
            <person name="Wilson R.K."/>
        </authorList>
    </citation>
    <scope>NUCLEOTIDE SEQUENCE [LARGE SCALE GENOMIC DNA]</scope>
    <source>
        <strain evidence="1 2">ATCC 43183</strain>
    </source>
</reference>
<evidence type="ECO:0000313" key="2">
    <source>
        <dbReference type="Proteomes" id="UP000004713"/>
    </source>
</evidence>
<dbReference type="AlphaFoldDB" id="B0NQB6"/>
<reference evidence="1 2" key="1">
    <citation type="submission" date="2007-11" db="EMBL/GenBank/DDBJ databases">
        <title>Draft genome sequence of Bacteroides stercoris(ATCC 43183).</title>
        <authorList>
            <person name="Sudarsanam P."/>
            <person name="Ley R."/>
            <person name="Guruge J."/>
            <person name="Turnbaugh P.J."/>
            <person name="Mahowald M."/>
            <person name="Liep D."/>
            <person name="Gordon J."/>
        </authorList>
    </citation>
    <scope>NUCLEOTIDE SEQUENCE [LARGE SCALE GENOMIC DNA]</scope>
    <source>
        <strain evidence="1 2">ATCC 43183</strain>
    </source>
</reference>
<dbReference type="EMBL" id="ABFZ02000019">
    <property type="protein sequence ID" value="EDS15065.1"/>
    <property type="molecule type" value="Genomic_DNA"/>
</dbReference>
<evidence type="ECO:0000313" key="1">
    <source>
        <dbReference type="EMBL" id="EDS15065.1"/>
    </source>
</evidence>
<gene>
    <name evidence="1" type="ORF">BACSTE_01562</name>
</gene>
<comment type="caution">
    <text evidence="1">The sequence shown here is derived from an EMBL/GenBank/DDBJ whole genome shotgun (WGS) entry which is preliminary data.</text>
</comment>
<organism evidence="1 2">
    <name type="scientific">Bacteroides stercoris ATCC 43183</name>
    <dbReference type="NCBI Taxonomy" id="449673"/>
    <lineage>
        <taxon>Bacteria</taxon>
        <taxon>Pseudomonadati</taxon>
        <taxon>Bacteroidota</taxon>
        <taxon>Bacteroidia</taxon>
        <taxon>Bacteroidales</taxon>
        <taxon>Bacteroidaceae</taxon>
        <taxon>Bacteroides</taxon>
    </lineage>
</organism>
<name>B0NQB6_BACSE</name>
<sequence length="50" mass="5950">MHYDTPSSIRVWLIMPMLYPLPALKKPKNRPVLQGESRERKNGFQYLTTF</sequence>
<dbReference type="HOGENOM" id="CLU_3114757_0_0_10"/>
<dbReference type="Proteomes" id="UP000004713">
    <property type="component" value="Unassembled WGS sequence"/>
</dbReference>
<protein>
    <submittedName>
        <fullName evidence="1">Uncharacterized protein</fullName>
    </submittedName>
</protein>
<proteinExistence type="predicted"/>
<accession>B0NQB6</accession>